<dbReference type="PROSITE" id="PS50012">
    <property type="entry name" value="RCC1_3"/>
    <property type="match status" value="1"/>
</dbReference>
<dbReference type="GO" id="GO:0005085">
    <property type="term" value="F:guanyl-nucleotide exchange factor activity"/>
    <property type="evidence" value="ECO:0007669"/>
    <property type="project" value="TreeGrafter"/>
</dbReference>
<dbReference type="SUPFAM" id="SSF50985">
    <property type="entry name" value="RCC1/BLIP-II"/>
    <property type="match status" value="1"/>
</dbReference>
<evidence type="ECO:0000256" key="1">
    <source>
        <dbReference type="PROSITE-ProRule" id="PRU00235"/>
    </source>
</evidence>
<dbReference type="InterPro" id="IPR053035">
    <property type="entry name" value="Mitochondrial_GEF_domain"/>
</dbReference>
<dbReference type="InterPro" id="IPR000408">
    <property type="entry name" value="Reg_chr_condens"/>
</dbReference>
<evidence type="ECO:0000313" key="3">
    <source>
        <dbReference type="Proteomes" id="UP000194236"/>
    </source>
</evidence>
<accession>A0A1Y3BIP0</accession>
<comment type="caution">
    <text evidence="2">The sequence shown here is derived from an EMBL/GenBank/DDBJ whole genome shotgun (WGS) entry which is preliminary data.</text>
</comment>
<gene>
    <name evidence="2" type="ORF">BLA29_015395</name>
</gene>
<dbReference type="AlphaFoldDB" id="A0A1Y3BIP0"/>
<dbReference type="InterPro" id="IPR009091">
    <property type="entry name" value="RCC1/BLIP-II"/>
</dbReference>
<reference evidence="2 3" key="1">
    <citation type="submission" date="2017-03" db="EMBL/GenBank/DDBJ databases">
        <title>Genome Survey of Euroglyphus maynei.</title>
        <authorList>
            <person name="Arlian L.G."/>
            <person name="Morgan M.S."/>
            <person name="Rider S.D."/>
        </authorList>
    </citation>
    <scope>NUCLEOTIDE SEQUENCE [LARGE SCALE GENOMIC DNA]</scope>
    <source>
        <strain evidence="2">Arlian Lab</strain>
        <tissue evidence="2">Whole body</tissue>
    </source>
</reference>
<keyword evidence="3" id="KW-1185">Reference proteome</keyword>
<dbReference type="Proteomes" id="UP000194236">
    <property type="component" value="Unassembled WGS sequence"/>
</dbReference>
<feature type="repeat" description="RCC1" evidence="1">
    <location>
        <begin position="6"/>
        <end position="61"/>
    </location>
</feature>
<dbReference type="PANTHER" id="PTHR46337:SF1">
    <property type="entry name" value="RCC1-LIKE G EXCHANGING FACTOR-LIKE PROTEIN"/>
    <property type="match status" value="1"/>
</dbReference>
<organism evidence="2 3">
    <name type="scientific">Euroglyphus maynei</name>
    <name type="common">Mayne's house dust mite</name>
    <dbReference type="NCBI Taxonomy" id="6958"/>
    <lineage>
        <taxon>Eukaryota</taxon>
        <taxon>Metazoa</taxon>
        <taxon>Ecdysozoa</taxon>
        <taxon>Arthropoda</taxon>
        <taxon>Chelicerata</taxon>
        <taxon>Arachnida</taxon>
        <taxon>Acari</taxon>
        <taxon>Acariformes</taxon>
        <taxon>Sarcoptiformes</taxon>
        <taxon>Astigmata</taxon>
        <taxon>Psoroptidia</taxon>
        <taxon>Analgoidea</taxon>
        <taxon>Pyroglyphidae</taxon>
        <taxon>Pyroglyphinae</taxon>
        <taxon>Euroglyphus</taxon>
    </lineage>
</organism>
<name>A0A1Y3BIP0_EURMA</name>
<dbReference type="OrthoDB" id="70707at2759"/>
<dbReference type="GO" id="GO:0070131">
    <property type="term" value="P:positive regulation of mitochondrial translation"/>
    <property type="evidence" value="ECO:0007669"/>
    <property type="project" value="TreeGrafter"/>
</dbReference>
<sequence>MFSDKGQMFGWGNNEYGQLSMAIDVNRNQTQIHTSRYLKHDNMIGKISDVAAAGSMCALLN</sequence>
<protein>
    <submittedName>
        <fullName evidence="2">Uncharacterized protein</fullName>
    </submittedName>
</protein>
<feature type="non-terminal residue" evidence="2">
    <location>
        <position position="61"/>
    </location>
</feature>
<evidence type="ECO:0000313" key="2">
    <source>
        <dbReference type="EMBL" id="OTF80831.1"/>
    </source>
</evidence>
<dbReference type="Gene3D" id="2.130.10.30">
    <property type="entry name" value="Regulator of chromosome condensation 1/beta-lactamase-inhibitor protein II"/>
    <property type="match status" value="1"/>
</dbReference>
<proteinExistence type="predicted"/>
<dbReference type="GO" id="GO:0005743">
    <property type="term" value="C:mitochondrial inner membrane"/>
    <property type="evidence" value="ECO:0007669"/>
    <property type="project" value="TreeGrafter"/>
</dbReference>
<dbReference type="GO" id="GO:0019843">
    <property type="term" value="F:rRNA binding"/>
    <property type="evidence" value="ECO:0007669"/>
    <property type="project" value="TreeGrafter"/>
</dbReference>
<dbReference type="PANTHER" id="PTHR46337">
    <property type="entry name" value="RCC1-LIKE G EXCHANGING FACTOR-LIKE PROTEIN"/>
    <property type="match status" value="1"/>
</dbReference>
<dbReference type="EMBL" id="MUJZ01016395">
    <property type="protein sequence ID" value="OTF80831.1"/>
    <property type="molecule type" value="Genomic_DNA"/>
</dbReference>